<dbReference type="GO" id="GO:0000049">
    <property type="term" value="F:tRNA binding"/>
    <property type="evidence" value="ECO:0007669"/>
    <property type="project" value="TreeGrafter"/>
</dbReference>
<dbReference type="AlphaFoldDB" id="K1U6Z2"/>
<name>K1U6Z2_9ZZZZ</name>
<organism evidence="3">
    <name type="scientific">human gut metagenome</name>
    <dbReference type="NCBI Taxonomy" id="408170"/>
    <lineage>
        <taxon>unclassified sequences</taxon>
        <taxon>metagenomes</taxon>
        <taxon>organismal metagenomes</taxon>
    </lineage>
</organism>
<dbReference type="InterPro" id="IPR012340">
    <property type="entry name" value="NA-bd_OB-fold"/>
</dbReference>
<dbReference type="Pfam" id="PF01336">
    <property type="entry name" value="tRNA_anti-codon"/>
    <property type="match status" value="1"/>
</dbReference>
<dbReference type="GO" id="GO:0004824">
    <property type="term" value="F:lysine-tRNA ligase activity"/>
    <property type="evidence" value="ECO:0007669"/>
    <property type="project" value="TreeGrafter"/>
</dbReference>
<keyword evidence="1" id="KW-0547">Nucleotide-binding</keyword>
<feature type="non-terminal residue" evidence="3">
    <location>
        <position position="131"/>
    </location>
</feature>
<reference evidence="3" key="1">
    <citation type="journal article" date="2013" name="Environ. Microbiol.">
        <title>Microbiota from the distal guts of lean and obese adolescents exhibit partial functional redundancy besides clear differences in community structure.</title>
        <authorList>
            <person name="Ferrer M."/>
            <person name="Ruiz A."/>
            <person name="Lanza F."/>
            <person name="Haange S.B."/>
            <person name="Oberbach A."/>
            <person name="Till H."/>
            <person name="Bargiela R."/>
            <person name="Campoy C."/>
            <person name="Segura M.T."/>
            <person name="Richter M."/>
            <person name="von Bergen M."/>
            <person name="Seifert J."/>
            <person name="Suarez A."/>
        </authorList>
    </citation>
    <scope>NUCLEOTIDE SEQUENCE</scope>
</reference>
<comment type="caution">
    <text evidence="3">The sequence shown here is derived from an EMBL/GenBank/DDBJ whole genome shotgun (WGS) entry which is preliminary data.</text>
</comment>
<keyword evidence="3" id="KW-0030">Aminoacyl-tRNA synthetase</keyword>
<accession>K1U6Z2</accession>
<evidence type="ECO:0000313" key="3">
    <source>
        <dbReference type="EMBL" id="EKC74030.1"/>
    </source>
</evidence>
<dbReference type="InterPro" id="IPR004365">
    <property type="entry name" value="NA-bd_OB_tRNA"/>
</dbReference>
<feature type="domain" description="OB" evidence="2">
    <location>
        <begin position="65"/>
        <end position="122"/>
    </location>
</feature>
<dbReference type="GO" id="GO:0005829">
    <property type="term" value="C:cytosol"/>
    <property type="evidence" value="ECO:0007669"/>
    <property type="project" value="TreeGrafter"/>
</dbReference>
<sequence length="131" mass="15282">MQSLKSFVFLKKGLLNMADIKELMQVRRDKMQKLIDNGVNVHPERYERTHQIKEARELPDGTKDVSIAGRVMSKRKLGKISFLDLRDLEGHLQLVIKKEDLGEDVYKFLHETVDIGDFIGVKEKYLQLKQE</sequence>
<dbReference type="PANTHER" id="PTHR42918:SF15">
    <property type="entry name" value="LYSINE--TRNA LIGASE, CHLOROPLASTIC_MITOCHONDRIAL"/>
    <property type="match status" value="1"/>
</dbReference>
<evidence type="ECO:0000256" key="1">
    <source>
        <dbReference type="ARBA" id="ARBA00022741"/>
    </source>
</evidence>
<evidence type="ECO:0000259" key="2">
    <source>
        <dbReference type="Pfam" id="PF01336"/>
    </source>
</evidence>
<dbReference type="GO" id="GO:0006430">
    <property type="term" value="P:lysyl-tRNA aminoacylation"/>
    <property type="evidence" value="ECO:0007669"/>
    <property type="project" value="TreeGrafter"/>
</dbReference>
<protein>
    <submittedName>
        <fullName evidence="3">Lysyl-tRNA synthetase</fullName>
    </submittedName>
</protein>
<dbReference type="PANTHER" id="PTHR42918">
    <property type="entry name" value="LYSYL-TRNA SYNTHETASE"/>
    <property type="match status" value="1"/>
</dbReference>
<dbReference type="EMBL" id="AJWZ01001358">
    <property type="protein sequence ID" value="EKC74030.1"/>
    <property type="molecule type" value="Genomic_DNA"/>
</dbReference>
<gene>
    <name evidence="3" type="ORF">OBE_02091</name>
</gene>
<proteinExistence type="predicted"/>
<dbReference type="SUPFAM" id="SSF50249">
    <property type="entry name" value="Nucleic acid-binding proteins"/>
    <property type="match status" value="1"/>
</dbReference>
<keyword evidence="3" id="KW-0436">Ligase</keyword>
<dbReference type="Gene3D" id="2.40.50.140">
    <property type="entry name" value="Nucleic acid-binding proteins"/>
    <property type="match status" value="1"/>
</dbReference>